<dbReference type="EMBL" id="LUEZ02000149">
    <property type="protein sequence ID" value="RDB15587.1"/>
    <property type="molecule type" value="Genomic_DNA"/>
</dbReference>
<evidence type="ECO:0008006" key="3">
    <source>
        <dbReference type="Google" id="ProtNLM"/>
    </source>
</evidence>
<accession>A0A369J4N5</accession>
<protein>
    <recommendedName>
        <fullName evidence="3">F-box domain-containing protein</fullName>
    </recommendedName>
</protein>
<proteinExistence type="predicted"/>
<name>A0A369J4N5_HYPMA</name>
<dbReference type="Proteomes" id="UP000076154">
    <property type="component" value="Unassembled WGS sequence"/>
</dbReference>
<dbReference type="OrthoDB" id="3061721at2759"/>
<dbReference type="InParanoid" id="A0A369J4N5"/>
<keyword evidence="2" id="KW-1185">Reference proteome</keyword>
<comment type="caution">
    <text evidence="1">The sequence shown here is derived from an EMBL/GenBank/DDBJ whole genome shotgun (WGS) entry which is preliminary data.</text>
</comment>
<gene>
    <name evidence="1" type="ORF">Hypma_004041</name>
</gene>
<sequence length="268" mass="30476">MSVNVELPFDLERKIFEISARESQADACRLVLVARRVNAWIYPILYATVMLRRRRDALKFLAVVEAKPFLASRVKTLIIYSTVGYWQAGLVLATCTTVDRLSCWVSDPRLRPSLAPYRVKRLSFMLSGFSYATENISPDFANPFYNQVTHLHFTDSWVSWVTWTGFHLLPKITHIAFVYDDTSLADDLRVANAIRDTLSQCSSLTLLVLLHTRRLSMAFALIVDSRFVSIPFSRHVTRISGSLVDGTGDLWMLPDIKMSKKASAFPYA</sequence>
<reference evidence="1" key="1">
    <citation type="submission" date="2018-04" db="EMBL/GenBank/DDBJ databases">
        <title>Whole genome sequencing of Hypsizygus marmoreus.</title>
        <authorList>
            <person name="Choi I.-G."/>
            <person name="Min B."/>
            <person name="Kim J.-G."/>
            <person name="Kim S."/>
            <person name="Oh Y.-L."/>
            <person name="Kong W.-S."/>
            <person name="Park H."/>
            <person name="Jeong J."/>
            <person name="Song E.-S."/>
        </authorList>
    </citation>
    <scope>NUCLEOTIDE SEQUENCE [LARGE SCALE GENOMIC DNA]</scope>
    <source>
        <strain evidence="1">51987-8</strain>
    </source>
</reference>
<evidence type="ECO:0000313" key="2">
    <source>
        <dbReference type="Proteomes" id="UP000076154"/>
    </source>
</evidence>
<evidence type="ECO:0000313" key="1">
    <source>
        <dbReference type="EMBL" id="RDB15587.1"/>
    </source>
</evidence>
<organism evidence="1 2">
    <name type="scientific">Hypsizygus marmoreus</name>
    <name type="common">White beech mushroom</name>
    <name type="synonym">Agaricus marmoreus</name>
    <dbReference type="NCBI Taxonomy" id="39966"/>
    <lineage>
        <taxon>Eukaryota</taxon>
        <taxon>Fungi</taxon>
        <taxon>Dikarya</taxon>
        <taxon>Basidiomycota</taxon>
        <taxon>Agaricomycotina</taxon>
        <taxon>Agaricomycetes</taxon>
        <taxon>Agaricomycetidae</taxon>
        <taxon>Agaricales</taxon>
        <taxon>Tricholomatineae</taxon>
        <taxon>Lyophyllaceae</taxon>
        <taxon>Hypsizygus</taxon>
    </lineage>
</organism>
<dbReference type="AlphaFoldDB" id="A0A369J4N5"/>